<reference evidence="1" key="1">
    <citation type="submission" date="2018-05" db="EMBL/GenBank/DDBJ databases">
        <authorList>
            <person name="Lanie J.A."/>
            <person name="Ng W.-L."/>
            <person name="Kazmierczak K.M."/>
            <person name="Andrzejewski T.M."/>
            <person name="Davidsen T.M."/>
            <person name="Wayne K.J."/>
            <person name="Tettelin H."/>
            <person name="Glass J.I."/>
            <person name="Rusch D."/>
            <person name="Podicherti R."/>
            <person name="Tsui H.-C.T."/>
            <person name="Winkler M.E."/>
        </authorList>
    </citation>
    <scope>NUCLEOTIDE SEQUENCE</scope>
</reference>
<organism evidence="1">
    <name type="scientific">marine metagenome</name>
    <dbReference type="NCBI Taxonomy" id="408172"/>
    <lineage>
        <taxon>unclassified sequences</taxon>
        <taxon>metagenomes</taxon>
        <taxon>ecological metagenomes</taxon>
    </lineage>
</organism>
<dbReference type="EMBL" id="UINC01095101">
    <property type="protein sequence ID" value="SVC50908.1"/>
    <property type="molecule type" value="Genomic_DNA"/>
</dbReference>
<proteinExistence type="predicted"/>
<accession>A0A382MR33</accession>
<protein>
    <submittedName>
        <fullName evidence="1">Uncharacterized protein</fullName>
    </submittedName>
</protein>
<name>A0A382MR33_9ZZZZ</name>
<dbReference type="AlphaFoldDB" id="A0A382MR33"/>
<evidence type="ECO:0000313" key="1">
    <source>
        <dbReference type="EMBL" id="SVC50908.1"/>
    </source>
</evidence>
<gene>
    <name evidence="1" type="ORF">METZ01_LOCUS303762</name>
</gene>
<sequence length="35" mass="3823">MVQARNQTSAPAHSVEVSWEVNPPMYQRGGIAPLT</sequence>